<reference evidence="3" key="1">
    <citation type="submission" date="2019-11" db="EMBL/GenBank/DDBJ databases">
        <title>Leishmania tarentolae CDS.</title>
        <authorList>
            <person name="Goto Y."/>
            <person name="Yamagishi J."/>
        </authorList>
    </citation>
    <scope>NUCLEOTIDE SEQUENCE [LARGE SCALE GENOMIC DNA]</scope>
    <source>
        <strain evidence="3">Parrot Tar II</strain>
    </source>
</reference>
<name>A0A640KGY9_LEITA</name>
<dbReference type="EC" id="4.3.2.7" evidence="1"/>
<dbReference type="VEuPathDB" id="TriTrypDB:LtaPh_2211451"/>
<evidence type="ECO:0000256" key="2">
    <source>
        <dbReference type="ARBA" id="ARBA00023239"/>
    </source>
</evidence>
<dbReference type="Gene3D" id="3.10.490.10">
    <property type="entry name" value="Gamma-glutamyl cyclotransferase-like"/>
    <property type="match status" value="1"/>
</dbReference>
<comment type="caution">
    <text evidence="3">The sequence shown here is derived from an EMBL/GenBank/DDBJ whole genome shotgun (WGS) entry which is preliminary data.</text>
</comment>
<dbReference type="GO" id="GO:0061928">
    <property type="term" value="F:glutathione specific gamma-glutamylcyclotransferase activity"/>
    <property type="evidence" value="ECO:0007669"/>
    <property type="project" value="UniProtKB-EC"/>
</dbReference>
<evidence type="ECO:0000256" key="1">
    <source>
        <dbReference type="ARBA" id="ARBA00012344"/>
    </source>
</evidence>
<keyword evidence="4" id="KW-1185">Reference proteome</keyword>
<dbReference type="OrthoDB" id="1933483at2759"/>
<gene>
    <name evidence="3" type="ORF">LtaPh_2211451</name>
</gene>
<dbReference type="CDD" id="cd06661">
    <property type="entry name" value="GGCT_like"/>
    <property type="match status" value="1"/>
</dbReference>
<evidence type="ECO:0000313" key="4">
    <source>
        <dbReference type="Proteomes" id="UP000419144"/>
    </source>
</evidence>
<dbReference type="InterPro" id="IPR036568">
    <property type="entry name" value="GGCT-like_sf"/>
</dbReference>
<organism evidence="3 4">
    <name type="scientific">Leishmania tarentolae</name>
    <name type="common">Sauroleishmania tarentolae</name>
    <dbReference type="NCBI Taxonomy" id="5689"/>
    <lineage>
        <taxon>Eukaryota</taxon>
        <taxon>Discoba</taxon>
        <taxon>Euglenozoa</taxon>
        <taxon>Kinetoplastea</taxon>
        <taxon>Metakinetoplastina</taxon>
        <taxon>Trypanosomatida</taxon>
        <taxon>Trypanosomatidae</taxon>
        <taxon>Leishmaniinae</taxon>
        <taxon>Leishmania</taxon>
        <taxon>lizard Leishmania</taxon>
    </lineage>
</organism>
<dbReference type="GO" id="GO:0005737">
    <property type="term" value="C:cytoplasm"/>
    <property type="evidence" value="ECO:0007669"/>
    <property type="project" value="TreeGrafter"/>
</dbReference>
<dbReference type="Proteomes" id="UP000419144">
    <property type="component" value="Unassembled WGS sequence"/>
</dbReference>
<dbReference type="Pfam" id="PF04752">
    <property type="entry name" value="ChaC"/>
    <property type="match status" value="1"/>
</dbReference>
<dbReference type="GO" id="GO:0006751">
    <property type="term" value="P:glutathione catabolic process"/>
    <property type="evidence" value="ECO:0007669"/>
    <property type="project" value="InterPro"/>
</dbReference>
<protein>
    <recommendedName>
        <fullName evidence="1">glutathione-specific gamma-glutamylcyclotransferase</fullName>
        <ecNumber evidence="1">4.3.2.7</ecNumber>
    </recommendedName>
</protein>
<dbReference type="PANTHER" id="PTHR12192">
    <property type="entry name" value="CATION TRANSPORT PROTEIN CHAC-RELATED"/>
    <property type="match status" value="1"/>
</dbReference>
<dbReference type="InterPro" id="IPR013024">
    <property type="entry name" value="GGCT-like"/>
</dbReference>
<dbReference type="PANTHER" id="PTHR12192:SF2">
    <property type="entry name" value="GLUTATHIONE-SPECIFIC GAMMA-GLUTAMYLCYCLOTRANSFERASE 2"/>
    <property type="match status" value="1"/>
</dbReference>
<evidence type="ECO:0000313" key="3">
    <source>
        <dbReference type="EMBL" id="GET88588.1"/>
    </source>
</evidence>
<dbReference type="InterPro" id="IPR006840">
    <property type="entry name" value="ChaC"/>
</dbReference>
<proteinExistence type="predicted"/>
<dbReference type="SUPFAM" id="SSF110857">
    <property type="entry name" value="Gamma-glutamyl cyclotransferase-like"/>
    <property type="match status" value="1"/>
</dbReference>
<keyword evidence="2" id="KW-0456">Lyase</keyword>
<dbReference type="EMBL" id="BLBS01000029">
    <property type="protein sequence ID" value="GET88588.1"/>
    <property type="molecule type" value="Genomic_DNA"/>
</dbReference>
<sequence>MQFSLAAISLTLRSRRRCSCLPFVCSHLITLPPPLPLPFVCSRSSPVHTRVLTIFQHLASPPANQAKKRRHFFSYCHTHWCTSMTSSVELATRRTCYHEQFGLPAFDRHIFVVFGYGSIMWKQNFEFDAEYEAYIKGYKRVFYQGSRDHRGVPIKPGRVVTLLPSEDKEQRVYGKAYQLPADPEKLNRIFQALDTREGGYERLFVTLYDAHPPLATGSEERLLRLEEKVMDTSGKPVVCLCYNATEENADYLGPAPMEDMARQILNSTGMSGTNSEYLYNLDRTLRDMGVSDSHVFELAALARQLEVEPAPHVQ</sequence>
<accession>A0A640KGY9</accession>
<dbReference type="AlphaFoldDB" id="A0A640KGY9"/>